<sequence>MVSLGVVLVTVTSLAINISNAISAEPFVHHACEGKTLCHIKPDNYPQEKIDRLVIKNLPHLHRMKRSAPALPPPLSSEGNCAIKPIECRYDFYATAKKEGYVFDPYMKSPFIVDTDMKKRAPYFIVQSAWFHQEIPVVSCRDNKPGEKTECFQGVSNKPSYCKTKTATTAPNAVSEASVTRARFALQSGCARRAASHRLDLHSKKAFKVSSFKLIGCDPFTEPVSALATLNNAEPTEELVVHHACEGETFCAVKPENYPQDAIDRILIRNLPHLHRMKREVIEPAPANPEGNCGVTKAEMISPFTLRSTDGVPKVIVQSKWFNQKVPQVHCKKEKGECFSRYTLDIIGVKIQCQTKKLVSSIVVYNANIKEFETVDTEVDVDCACVVKNE</sequence>
<comment type="caution">
    <text evidence="1">The sequence shown here is derived from an EMBL/GenBank/DDBJ whole genome shotgun (WGS) entry which is preliminary data.</text>
</comment>
<keyword evidence="2" id="KW-1185">Reference proteome</keyword>
<evidence type="ECO:0000313" key="1">
    <source>
        <dbReference type="EMBL" id="KAI8423997.1"/>
    </source>
</evidence>
<protein>
    <submittedName>
        <fullName evidence="1">Uncharacterized protein</fullName>
    </submittedName>
</protein>
<name>A0ACC0JIR3_CHOFU</name>
<accession>A0ACC0JIR3</accession>
<gene>
    <name evidence="1" type="ORF">MSG28_002654</name>
</gene>
<organism evidence="1 2">
    <name type="scientific">Choristoneura fumiferana</name>
    <name type="common">Spruce budworm moth</name>
    <name type="synonym">Archips fumiferana</name>
    <dbReference type="NCBI Taxonomy" id="7141"/>
    <lineage>
        <taxon>Eukaryota</taxon>
        <taxon>Metazoa</taxon>
        <taxon>Ecdysozoa</taxon>
        <taxon>Arthropoda</taxon>
        <taxon>Hexapoda</taxon>
        <taxon>Insecta</taxon>
        <taxon>Pterygota</taxon>
        <taxon>Neoptera</taxon>
        <taxon>Endopterygota</taxon>
        <taxon>Lepidoptera</taxon>
        <taxon>Glossata</taxon>
        <taxon>Ditrysia</taxon>
        <taxon>Tortricoidea</taxon>
        <taxon>Tortricidae</taxon>
        <taxon>Tortricinae</taxon>
        <taxon>Choristoneura</taxon>
    </lineage>
</organism>
<proteinExistence type="predicted"/>
<dbReference type="EMBL" id="CM046104">
    <property type="protein sequence ID" value="KAI8423997.1"/>
    <property type="molecule type" value="Genomic_DNA"/>
</dbReference>
<evidence type="ECO:0000313" key="2">
    <source>
        <dbReference type="Proteomes" id="UP001064048"/>
    </source>
</evidence>
<dbReference type="Proteomes" id="UP001064048">
    <property type="component" value="Chromosome 4"/>
</dbReference>
<reference evidence="1 2" key="1">
    <citation type="journal article" date="2022" name="Genome Biol. Evol.">
        <title>The Spruce Budworm Genome: Reconstructing the Evolutionary History of Antifreeze Proteins.</title>
        <authorList>
            <person name="Beliveau C."/>
            <person name="Gagne P."/>
            <person name="Picq S."/>
            <person name="Vernygora O."/>
            <person name="Keeling C.I."/>
            <person name="Pinkney K."/>
            <person name="Doucet D."/>
            <person name="Wen F."/>
            <person name="Johnston J.S."/>
            <person name="Maaroufi H."/>
            <person name="Boyle B."/>
            <person name="Laroche J."/>
            <person name="Dewar K."/>
            <person name="Juretic N."/>
            <person name="Blackburn G."/>
            <person name="Nisole A."/>
            <person name="Brunet B."/>
            <person name="Brandao M."/>
            <person name="Lumley L."/>
            <person name="Duan J."/>
            <person name="Quan G."/>
            <person name="Lucarotti C.J."/>
            <person name="Roe A.D."/>
            <person name="Sperling F.A.H."/>
            <person name="Levesque R.C."/>
            <person name="Cusson M."/>
        </authorList>
    </citation>
    <scope>NUCLEOTIDE SEQUENCE [LARGE SCALE GENOMIC DNA]</scope>
    <source>
        <strain evidence="1">Glfc:IPQL:Cfum</strain>
    </source>
</reference>